<dbReference type="RefSeq" id="WP_264282716.1">
    <property type="nucleotide sequence ID" value="NZ_CP107006.1"/>
</dbReference>
<evidence type="ECO:0000313" key="2">
    <source>
        <dbReference type="EMBL" id="UYQ94898.1"/>
    </source>
</evidence>
<proteinExistence type="predicted"/>
<dbReference type="EMBL" id="CP107006">
    <property type="protein sequence ID" value="UYQ94898.1"/>
    <property type="molecule type" value="Genomic_DNA"/>
</dbReference>
<organism evidence="2 3">
    <name type="scientific">Chitinophaga horti</name>
    <dbReference type="NCBI Taxonomy" id="2920382"/>
    <lineage>
        <taxon>Bacteria</taxon>
        <taxon>Pseudomonadati</taxon>
        <taxon>Bacteroidota</taxon>
        <taxon>Chitinophagia</taxon>
        <taxon>Chitinophagales</taxon>
        <taxon>Chitinophagaceae</taxon>
        <taxon>Chitinophaga</taxon>
    </lineage>
</organism>
<dbReference type="NCBIfam" id="TIGR03519">
    <property type="entry name" value="T9SS_PorP_fam"/>
    <property type="match status" value="1"/>
</dbReference>
<reference evidence="2" key="1">
    <citation type="submission" date="2022-10" db="EMBL/GenBank/DDBJ databases">
        <title>Chitinophaga sp. nov., isolated from soil.</title>
        <authorList>
            <person name="Jeon C.O."/>
        </authorList>
    </citation>
    <scope>NUCLEOTIDE SEQUENCE</scope>
    <source>
        <strain evidence="2">R8</strain>
    </source>
</reference>
<keyword evidence="3" id="KW-1185">Reference proteome</keyword>
<keyword evidence="1" id="KW-0732">Signal</keyword>
<protein>
    <submittedName>
        <fullName evidence="2">PorP/SprF family type IX secretion system membrane protein</fullName>
    </submittedName>
</protein>
<gene>
    <name evidence="2" type="ORF">MKQ68_07305</name>
</gene>
<sequence>MKFPLLTKTALSAATLLLLQTGIKAQELGNETQVQHPLAAQYFMNQYLANPAMAGLGKGLKLDFAHRRMWQEIDGGPVTTSVTANIPVTSRVAAGAQVYSDKAGLLGQTRIAVTYAYHLPLNLEKETALHFGLSGVLDNKRISYKGMQGDPNDPAVARYNARDNFFDADFGMAYTNHNMTLQASVPSLFAKFTKDEYEAFDRALFFAAASYKVETHDGTISYIEPKICVRGIKGESSLIDIGANLAVLDEFANLFAMYHSTRNFSAGLGFNFKSNAGLQLIYNSQTAGLKNYTSGAFEINLHLNLFRKLVPQTEQ</sequence>
<dbReference type="InterPro" id="IPR019861">
    <property type="entry name" value="PorP/SprF_Bacteroidetes"/>
</dbReference>
<feature type="chain" id="PRO_5045268321" evidence="1">
    <location>
        <begin position="26"/>
        <end position="315"/>
    </location>
</feature>
<evidence type="ECO:0000313" key="3">
    <source>
        <dbReference type="Proteomes" id="UP001162741"/>
    </source>
</evidence>
<name>A0ABY6J5F5_9BACT</name>
<dbReference type="Pfam" id="PF11751">
    <property type="entry name" value="PorP_SprF"/>
    <property type="match status" value="1"/>
</dbReference>
<evidence type="ECO:0000256" key="1">
    <source>
        <dbReference type="SAM" id="SignalP"/>
    </source>
</evidence>
<dbReference type="Proteomes" id="UP001162741">
    <property type="component" value="Chromosome"/>
</dbReference>
<feature type="signal peptide" evidence="1">
    <location>
        <begin position="1"/>
        <end position="25"/>
    </location>
</feature>
<accession>A0ABY6J5F5</accession>